<name>A0A1Y2K0K3_9PROT</name>
<dbReference type="AlphaFoldDB" id="A0A1Y2K0K3"/>
<protein>
    <submittedName>
        <fullName evidence="1">Uncharacterized protein</fullName>
    </submittedName>
</protein>
<gene>
    <name evidence="1" type="ORF">MAIT1_01457</name>
</gene>
<accession>A0A1Y2K0K3</accession>
<keyword evidence="2" id="KW-1185">Reference proteome</keyword>
<proteinExistence type="predicted"/>
<dbReference type="RefSeq" id="WP_143814833.1">
    <property type="nucleotide sequence ID" value="NZ_LVJN01000020.1"/>
</dbReference>
<dbReference type="EMBL" id="LVJN01000020">
    <property type="protein sequence ID" value="OSM01482.1"/>
    <property type="molecule type" value="Genomic_DNA"/>
</dbReference>
<reference evidence="1 2" key="1">
    <citation type="journal article" date="2016" name="BMC Genomics">
        <title>Combined genomic and structural analyses of a cultured magnetotactic bacterium reveals its niche adaptation to a dynamic environment.</title>
        <authorList>
            <person name="Araujo A.C."/>
            <person name="Morillo V."/>
            <person name="Cypriano J."/>
            <person name="Teixeira L.C."/>
            <person name="Leao P."/>
            <person name="Lyra S."/>
            <person name="Almeida L.G."/>
            <person name="Bazylinski D.A."/>
            <person name="Vasconcellos A.T."/>
            <person name="Abreu F."/>
            <person name="Lins U."/>
        </authorList>
    </citation>
    <scope>NUCLEOTIDE SEQUENCE [LARGE SCALE GENOMIC DNA]</scope>
    <source>
        <strain evidence="1 2">IT-1</strain>
    </source>
</reference>
<organism evidence="1 2">
    <name type="scientific">Magnetofaba australis IT-1</name>
    <dbReference type="NCBI Taxonomy" id="1434232"/>
    <lineage>
        <taxon>Bacteria</taxon>
        <taxon>Pseudomonadati</taxon>
        <taxon>Pseudomonadota</taxon>
        <taxon>Magnetococcia</taxon>
        <taxon>Magnetococcales</taxon>
        <taxon>Magnetococcaceae</taxon>
        <taxon>Magnetofaba</taxon>
    </lineage>
</organism>
<evidence type="ECO:0000313" key="1">
    <source>
        <dbReference type="EMBL" id="OSM01482.1"/>
    </source>
</evidence>
<evidence type="ECO:0000313" key="2">
    <source>
        <dbReference type="Proteomes" id="UP000194003"/>
    </source>
</evidence>
<dbReference type="Proteomes" id="UP000194003">
    <property type="component" value="Unassembled WGS sequence"/>
</dbReference>
<comment type="caution">
    <text evidence="1">The sequence shown here is derived from an EMBL/GenBank/DDBJ whole genome shotgun (WGS) entry which is preliminary data.</text>
</comment>
<sequence>MALAEMAQRDIHQTRSQPNGENANCCWVFLDSSGDKPWSSRSSTELGEARLTQYVGKMREVGVETVGPLRKDPEQIWFVAERKLAGFHNYHYANPPLTHCGAEITEITGGIPVESCTQLGANWWFFTVLE</sequence>